<dbReference type="Proteomes" id="UP001217754">
    <property type="component" value="Chromosome 2"/>
</dbReference>
<gene>
    <name evidence="3" type="primary">RIT1</name>
    <name evidence="3" type="ORF">MJAP1_001205</name>
</gene>
<evidence type="ECO:0000259" key="2">
    <source>
        <dbReference type="Pfam" id="PF17184"/>
    </source>
</evidence>
<reference evidence="3" key="1">
    <citation type="submission" date="2023-03" db="EMBL/GenBank/DDBJ databases">
        <title>Mating type loci evolution in Malassezia.</title>
        <authorList>
            <person name="Coelho M.A."/>
        </authorList>
    </citation>
    <scope>NUCLEOTIDE SEQUENCE</scope>
    <source>
        <strain evidence="3">CBS 9431</strain>
    </source>
</reference>
<dbReference type="InterPro" id="IPR033449">
    <property type="entry name" value="Rit1_N"/>
</dbReference>
<dbReference type="InterPro" id="IPR033421">
    <property type="entry name" value="Rit1_DUSP-like"/>
</dbReference>
<dbReference type="GO" id="GO:0005737">
    <property type="term" value="C:cytoplasm"/>
    <property type="evidence" value="ECO:0007669"/>
    <property type="project" value="TreeGrafter"/>
</dbReference>
<evidence type="ECO:0000313" key="4">
    <source>
        <dbReference type="Proteomes" id="UP001217754"/>
    </source>
</evidence>
<dbReference type="Pfam" id="PF04179">
    <property type="entry name" value="Init_tRNA_PT"/>
    <property type="match status" value="1"/>
</dbReference>
<dbReference type="GeneID" id="85224854"/>
<dbReference type="GO" id="GO:0019988">
    <property type="term" value="P:charged-tRNA amino acid modification"/>
    <property type="evidence" value="ECO:0007669"/>
    <property type="project" value="InterPro"/>
</dbReference>
<sequence>MARPEEERAVLKALRREHKDVWSRLWSIEYDARFVAEVCDAYYPLALVANMRCGAWYTPPERVQATSYFKSTDGHMHQWDFSLKRTNLHLVETIQGGAHALTGCLVVDSTRRGKRFPDALSKTVPIWCAVLNHASHRRHGTPTDVPLHVASYAVSDSERAQIEARIGAWVDAFLASDWDVPCLTKPLQPLFVHPGDRAAFPPQPEDAHHIVLVSASAVDTAPSGPGGAHYVQGAGDDHESWAHGLTPDIFWRHRAALLAPDLDRGAREARIQELVAARAAETQGHLPWMAEHEGDLARIGATRLVVAARPAAYDFQKELGAYALVVHCTPLPSDDAVLRLGVPEGKRGLGEFTKALPRAVDAITHALAHDTRDVLLACTDGCHASGALAVAVLAASYSEDRVFLASPDARTAHRTHLSKDATKRRLQWVVSASPRISPSRAYLQRVNAYLIGPHRQWT</sequence>
<keyword evidence="4" id="KW-1185">Reference proteome</keyword>
<dbReference type="PANTHER" id="PTHR31811">
    <property type="entry name" value="TRNA A64-2'-O-RIBOSYLPHOSPHATE TRANSFERASE"/>
    <property type="match status" value="1"/>
</dbReference>
<dbReference type="InterPro" id="IPR007306">
    <property type="entry name" value="Rit1"/>
</dbReference>
<evidence type="ECO:0000313" key="3">
    <source>
        <dbReference type="EMBL" id="WFD38256.1"/>
    </source>
</evidence>
<proteinExistence type="predicted"/>
<dbReference type="PANTHER" id="PTHR31811:SF0">
    <property type="entry name" value="TRNA A64-2'-O-RIBOSYLPHOSPHATE TRANSFERASE"/>
    <property type="match status" value="1"/>
</dbReference>
<keyword evidence="3" id="KW-0808">Transferase</keyword>
<feature type="domain" description="Rit1 N-terminal" evidence="2">
    <location>
        <begin position="14"/>
        <end position="261"/>
    </location>
</feature>
<name>A0AAF0EWG9_9BASI</name>
<dbReference type="GO" id="GO:0043399">
    <property type="term" value="F:tRNA adenosine(64)-2'-O-ribosylphosphate transferase activity"/>
    <property type="evidence" value="ECO:0007669"/>
    <property type="project" value="InterPro"/>
</dbReference>
<dbReference type="AlphaFoldDB" id="A0AAF0EWG9"/>
<dbReference type="RefSeq" id="XP_060121153.1">
    <property type="nucleotide sequence ID" value="XM_060265170.1"/>
</dbReference>
<dbReference type="PIRSF" id="PIRSF007747">
    <property type="entry name" value="Ribosyl_Ptfrase"/>
    <property type="match status" value="1"/>
</dbReference>
<evidence type="ECO:0000259" key="1">
    <source>
        <dbReference type="Pfam" id="PF04179"/>
    </source>
</evidence>
<accession>A0AAF0EWG9</accession>
<dbReference type="EMBL" id="CP119959">
    <property type="protein sequence ID" value="WFD38256.1"/>
    <property type="molecule type" value="Genomic_DNA"/>
</dbReference>
<dbReference type="Pfam" id="PF17184">
    <property type="entry name" value="Rit1_C"/>
    <property type="match status" value="1"/>
</dbReference>
<feature type="domain" description="Rit1 DUSP-like" evidence="1">
    <location>
        <begin position="337"/>
        <end position="450"/>
    </location>
</feature>
<protein>
    <submittedName>
        <fullName evidence="3">tRNA A64-2'-O-ribosylphosphate transferase</fullName>
    </submittedName>
</protein>
<organism evidence="3 4">
    <name type="scientific">Malassezia japonica</name>
    <dbReference type="NCBI Taxonomy" id="223818"/>
    <lineage>
        <taxon>Eukaryota</taxon>
        <taxon>Fungi</taxon>
        <taxon>Dikarya</taxon>
        <taxon>Basidiomycota</taxon>
        <taxon>Ustilaginomycotina</taxon>
        <taxon>Malasseziomycetes</taxon>
        <taxon>Malasseziales</taxon>
        <taxon>Malasseziaceae</taxon>
        <taxon>Malassezia</taxon>
    </lineage>
</organism>